<evidence type="ECO:0000256" key="6">
    <source>
        <dbReference type="ARBA" id="ARBA00023136"/>
    </source>
</evidence>
<evidence type="ECO:0000256" key="2">
    <source>
        <dbReference type="ARBA" id="ARBA00022475"/>
    </source>
</evidence>
<accession>A0A2A9HGJ1</accession>
<dbReference type="GO" id="GO:0043093">
    <property type="term" value="P:FtsZ-dependent cytokinesis"/>
    <property type="evidence" value="ECO:0007669"/>
    <property type="project" value="UniProtKB-UniRule"/>
</dbReference>
<keyword evidence="5 8" id="KW-1133">Transmembrane helix</keyword>
<gene>
    <name evidence="8" type="primary">ftsQ</name>
    <name evidence="10" type="ORF">A9A59_1423</name>
</gene>
<dbReference type="PROSITE" id="PS51779">
    <property type="entry name" value="POTRA"/>
    <property type="match status" value="1"/>
</dbReference>
<keyword evidence="4 8" id="KW-0812">Transmembrane</keyword>
<evidence type="ECO:0000256" key="5">
    <source>
        <dbReference type="ARBA" id="ARBA00022989"/>
    </source>
</evidence>
<feature type="domain" description="POTRA" evidence="9">
    <location>
        <begin position="86"/>
        <end position="153"/>
    </location>
</feature>
<dbReference type="Proteomes" id="UP000223071">
    <property type="component" value="Unassembled WGS sequence"/>
</dbReference>
<organism evidence="10 11">
    <name type="scientific">Tepidiforma thermophila (strain KCTC 52669 / CGMCC 1.13589 / G233)</name>
    <dbReference type="NCBI Taxonomy" id="2761530"/>
    <lineage>
        <taxon>Bacteria</taxon>
        <taxon>Bacillati</taxon>
        <taxon>Chloroflexota</taxon>
        <taxon>Tepidiformia</taxon>
        <taxon>Tepidiformales</taxon>
        <taxon>Tepidiformaceae</taxon>
        <taxon>Tepidiforma</taxon>
    </lineage>
</organism>
<dbReference type="InterPro" id="IPR005548">
    <property type="entry name" value="Cell_div_FtsQ/DivIB_C"/>
</dbReference>
<dbReference type="Pfam" id="PF08478">
    <property type="entry name" value="POTRA_1"/>
    <property type="match status" value="1"/>
</dbReference>
<evidence type="ECO:0000259" key="9">
    <source>
        <dbReference type="PROSITE" id="PS51779"/>
    </source>
</evidence>
<keyword evidence="2 8" id="KW-1003">Cell membrane</keyword>
<dbReference type="PANTHER" id="PTHR37820:SF1">
    <property type="entry name" value="CELL DIVISION PROTEIN FTSQ"/>
    <property type="match status" value="1"/>
</dbReference>
<keyword evidence="6 8" id="KW-0472">Membrane</keyword>
<comment type="function">
    <text evidence="8">Essential cell division protein.</text>
</comment>
<dbReference type="GO" id="GO:0032153">
    <property type="term" value="C:cell division site"/>
    <property type="evidence" value="ECO:0007669"/>
    <property type="project" value="UniProtKB-UniRule"/>
</dbReference>
<reference evidence="10 11" key="1">
    <citation type="submission" date="2017-09" db="EMBL/GenBank/DDBJ databases">
        <title>Sequencing the genomes of two abundant thermophiles in Great Basin hot springs: Thermocrinis jamiesonii and novel Chloroflexi Thermoflexus hugenholtzii.</title>
        <authorList>
            <person name="Hedlund B."/>
        </authorList>
    </citation>
    <scope>NUCLEOTIDE SEQUENCE [LARGE SCALE GENOMIC DNA]</scope>
    <source>
        <strain evidence="10 11">G233</strain>
    </source>
</reference>
<feature type="transmembrane region" description="Helical" evidence="8">
    <location>
        <begin position="60"/>
        <end position="81"/>
    </location>
</feature>
<name>A0A2A9HGJ1_TEPT2</name>
<keyword evidence="3 8" id="KW-0132">Cell division</keyword>
<sequence>MIIRRNRGPQPGVVRRIVRRTRPAVGEARPRTIVRRSQFVIGEGVVAPRPRRRWRPGRRLLLTAGSIVVLAGLVAGGTWLYRAPYFRVSNVEVVGTQRMSPGTVISRTGLLGESMFTADLAAVQRLLYELPLVAAVRVERDWPSTIRIIIEERRPWGTWEQAGVDYLIDREGVVLAVGERLGPGAPAIRSSEPGTRLVGDRVDYQAVDAAAEIYERLPRQLGTTVAEVAFIKGKGVQVTTADGQIALFGDSSSIAYKLAVWAALAAEARQRNISYTTVDLRYGNRPVLQ</sequence>
<evidence type="ECO:0000313" key="11">
    <source>
        <dbReference type="Proteomes" id="UP000223071"/>
    </source>
</evidence>
<evidence type="ECO:0000313" key="10">
    <source>
        <dbReference type="EMBL" id="PFG74210.1"/>
    </source>
</evidence>
<dbReference type="GO" id="GO:0005886">
    <property type="term" value="C:plasma membrane"/>
    <property type="evidence" value="ECO:0007669"/>
    <property type="project" value="UniProtKB-SubCell"/>
</dbReference>
<keyword evidence="7 8" id="KW-0131">Cell cycle</keyword>
<evidence type="ECO:0000256" key="4">
    <source>
        <dbReference type="ARBA" id="ARBA00022692"/>
    </source>
</evidence>
<dbReference type="Gene3D" id="3.10.20.310">
    <property type="entry name" value="membrane protein fhac"/>
    <property type="match status" value="1"/>
</dbReference>
<comment type="caution">
    <text evidence="10">The sequence shown here is derived from an EMBL/GenBank/DDBJ whole genome shotgun (WGS) entry which is preliminary data.</text>
</comment>
<dbReference type="InterPro" id="IPR034746">
    <property type="entry name" value="POTRA"/>
</dbReference>
<comment type="similarity">
    <text evidence="8">Belongs to the FtsQ/DivIB family. FtsQ subfamily.</text>
</comment>
<dbReference type="HAMAP" id="MF_00911">
    <property type="entry name" value="FtsQ_subfam"/>
    <property type="match status" value="1"/>
</dbReference>
<evidence type="ECO:0000256" key="1">
    <source>
        <dbReference type="ARBA" id="ARBA00004370"/>
    </source>
</evidence>
<dbReference type="InterPro" id="IPR026579">
    <property type="entry name" value="FtsQ"/>
</dbReference>
<dbReference type="InterPro" id="IPR050487">
    <property type="entry name" value="FtsQ_DivIB"/>
</dbReference>
<evidence type="ECO:0000256" key="3">
    <source>
        <dbReference type="ARBA" id="ARBA00022618"/>
    </source>
</evidence>
<dbReference type="PANTHER" id="PTHR37820">
    <property type="entry name" value="CELL DIVISION PROTEIN DIVIB"/>
    <property type="match status" value="1"/>
</dbReference>
<dbReference type="EMBL" id="PDJQ01000001">
    <property type="protein sequence ID" value="PFG74210.1"/>
    <property type="molecule type" value="Genomic_DNA"/>
</dbReference>
<keyword evidence="11" id="KW-1185">Reference proteome</keyword>
<dbReference type="InterPro" id="IPR013685">
    <property type="entry name" value="POTRA_FtsQ_type"/>
</dbReference>
<dbReference type="RefSeq" id="WP_098503614.1">
    <property type="nucleotide sequence ID" value="NZ_PDJQ01000001.1"/>
</dbReference>
<protein>
    <recommendedName>
        <fullName evidence="8">Cell division protein FtsQ</fullName>
    </recommendedName>
</protein>
<dbReference type="AlphaFoldDB" id="A0A2A9HGJ1"/>
<dbReference type="Pfam" id="PF03799">
    <property type="entry name" value="FtsQ_DivIB_C"/>
    <property type="match status" value="1"/>
</dbReference>
<evidence type="ECO:0000256" key="7">
    <source>
        <dbReference type="ARBA" id="ARBA00023306"/>
    </source>
</evidence>
<dbReference type="GO" id="GO:0090529">
    <property type="term" value="P:cell septum assembly"/>
    <property type="evidence" value="ECO:0007669"/>
    <property type="project" value="InterPro"/>
</dbReference>
<evidence type="ECO:0000256" key="8">
    <source>
        <dbReference type="HAMAP-Rule" id="MF_00911"/>
    </source>
</evidence>
<comment type="subcellular location">
    <subcellularLocation>
        <location evidence="8">Cell membrane</location>
        <topology evidence="8">Single-pass type II membrane protein</topology>
    </subcellularLocation>
    <subcellularLocation>
        <location evidence="1">Membrane</location>
    </subcellularLocation>
    <text evidence="8">Localizes to the division septum.</text>
</comment>
<proteinExistence type="inferred from homology"/>